<organism evidence="2 3">
    <name type="scientific">Pycnoporus cinnabarinus</name>
    <name type="common">Cinnabar-red polypore</name>
    <name type="synonym">Trametes cinnabarina</name>
    <dbReference type="NCBI Taxonomy" id="5643"/>
    <lineage>
        <taxon>Eukaryota</taxon>
        <taxon>Fungi</taxon>
        <taxon>Dikarya</taxon>
        <taxon>Basidiomycota</taxon>
        <taxon>Agaricomycotina</taxon>
        <taxon>Agaricomycetes</taxon>
        <taxon>Polyporales</taxon>
        <taxon>Polyporaceae</taxon>
        <taxon>Trametes</taxon>
    </lineage>
</organism>
<dbReference type="STRING" id="5643.A0A060SHL8"/>
<feature type="compositionally biased region" description="Basic and acidic residues" evidence="1">
    <location>
        <begin position="237"/>
        <end position="246"/>
    </location>
</feature>
<feature type="region of interest" description="Disordered" evidence="1">
    <location>
        <begin position="1"/>
        <end position="25"/>
    </location>
</feature>
<feature type="compositionally biased region" description="Basic and acidic residues" evidence="1">
    <location>
        <begin position="66"/>
        <end position="80"/>
    </location>
</feature>
<gene>
    <name evidence="2" type="ORF">BN946_scf185043.g56</name>
</gene>
<reference evidence="2" key="1">
    <citation type="submission" date="2014-01" db="EMBL/GenBank/DDBJ databases">
        <title>The genome of the white-rot fungus Pycnoporus cinnabarinus: a basidiomycete model with a versatile arsenal for lignocellulosic biomass breakdown.</title>
        <authorList>
            <person name="Levasseur A."/>
            <person name="Lomascolo A."/>
            <person name="Ruiz-Duenas F.J."/>
            <person name="Uzan E."/>
            <person name="Piumi F."/>
            <person name="Kues U."/>
            <person name="Ram A.F.J."/>
            <person name="Murat C."/>
            <person name="Haon M."/>
            <person name="Benoit I."/>
            <person name="Arfi Y."/>
            <person name="Chevret D."/>
            <person name="Drula E."/>
            <person name="Kwon M.J."/>
            <person name="Gouret P."/>
            <person name="Lesage-Meessen L."/>
            <person name="Lombard V."/>
            <person name="Mariette J."/>
            <person name="Noirot C."/>
            <person name="Park J."/>
            <person name="Patyshakuliyeva A."/>
            <person name="Wieneger R.A.B."/>
            <person name="Wosten H.A.B."/>
            <person name="Martin F."/>
            <person name="Coutinho P.M."/>
            <person name="de Vries R."/>
            <person name="Martinez A.T."/>
            <person name="Klopp C."/>
            <person name="Pontarotti P."/>
            <person name="Henrissat B."/>
            <person name="Record E."/>
        </authorList>
    </citation>
    <scope>NUCLEOTIDE SEQUENCE [LARGE SCALE GENOMIC DNA]</scope>
    <source>
        <strain evidence="2">BRFM137</strain>
    </source>
</reference>
<dbReference type="Gene3D" id="6.10.140.1020">
    <property type="match status" value="1"/>
</dbReference>
<evidence type="ECO:0000313" key="3">
    <source>
        <dbReference type="Proteomes" id="UP000029665"/>
    </source>
</evidence>
<evidence type="ECO:0000256" key="1">
    <source>
        <dbReference type="SAM" id="MobiDB-lite"/>
    </source>
</evidence>
<feature type="compositionally biased region" description="Low complexity" evidence="1">
    <location>
        <begin position="737"/>
        <end position="756"/>
    </location>
</feature>
<feature type="compositionally biased region" description="Polar residues" evidence="1">
    <location>
        <begin position="264"/>
        <end position="276"/>
    </location>
</feature>
<protein>
    <submittedName>
        <fullName evidence="2">Uncharacterized protein</fullName>
    </submittedName>
</protein>
<feature type="region of interest" description="Disordered" evidence="1">
    <location>
        <begin position="237"/>
        <end position="316"/>
    </location>
</feature>
<feature type="region of interest" description="Disordered" evidence="1">
    <location>
        <begin position="535"/>
        <end position="593"/>
    </location>
</feature>
<feature type="compositionally biased region" description="Acidic residues" evidence="1">
    <location>
        <begin position="866"/>
        <end position="875"/>
    </location>
</feature>
<dbReference type="Proteomes" id="UP000029665">
    <property type="component" value="Unassembled WGS sequence"/>
</dbReference>
<proteinExistence type="predicted"/>
<feature type="region of interest" description="Disordered" evidence="1">
    <location>
        <begin position="737"/>
        <end position="758"/>
    </location>
</feature>
<feature type="region of interest" description="Disordered" evidence="1">
    <location>
        <begin position="826"/>
        <end position="885"/>
    </location>
</feature>
<dbReference type="EMBL" id="CCBP010000125">
    <property type="protein sequence ID" value="CDO74007.1"/>
    <property type="molecule type" value="Genomic_DNA"/>
</dbReference>
<feature type="compositionally biased region" description="Basic and acidic residues" evidence="1">
    <location>
        <begin position="535"/>
        <end position="545"/>
    </location>
</feature>
<sequence length="909" mass="96505">MIPPLSNSDSTNDCGAYMRSNTLSGSAQIDEEIVELSLAVEEIGKVSQLDIDSPEMWSSAETTQTVERDSPPAHSLHDSPKPVLSVQISQFPAEHIAHIDDESHSTQGSQTASDGLEEHHLRGALVVPLSPRLSEHCMPPRDDLTPDTTEAASSPPPLVELTAHAVSPWQHSSRHAATWHIDDALSNVANLNPHPDVLDKSDLPMTSKSPVLDAALALPDSVSTVVADAQATTVAVERVDSEHADSAKSSGIPNGMSAIPDESNGIQETAAGSSEGSSHDADHLCRSQPSNTTSGMLSGSVSWGFDPGLPGQSTTEDCERPELLVAEPSSICRNSDLPVVEEYHVGFAINSGEERMLMITSQKGQPCPATVQLIAEEHTGFSASESTDLPTLITPAAMSNQSLDLDLGVFLPILTAADLAVAQTSGLPADDALPTSRDVTPPAISDSSPQCGSISSLSSLSSIIVADQPGLVIEFALPSTGPDFLAELPELPESPGMPALSTDRMDTELVRPADPLAELPADAVHFDIRNHLETPPENLTLDRDLPGASFDLPPSSPPPSSSPPPIFSSSPQRMCESPPSSSPPLPQGPQVSDHLDEGRVEAVNAETDSESTPHEHAAIAYIENGSANEAETPAKRMRAESPSSTADAPLPKRLTLAAVAKQHKKLAAPFRSPVIKGPLVQGGLHAVYATGRAFTPPPLRKHGVDAVVDLAQTVKPDPALSNKDRTANVAKQFKSPLVAPSAPSSASSSSSQVSAVHARPTIQTLQGKVQTLKQAIKIKRSGTGEDEDELERLVEKWTRAGREVAWAVWDYVKDLDPGSTAVQAKGGWFTNDDGKWGPQSGEKRGCDADWGEDEERRAKKPRLHDEDDEVAEEEPQAALQHSLGTMLRHMNIDPATLGWDEEEGDFVQS</sequence>
<feature type="compositionally biased region" description="Pro residues" evidence="1">
    <location>
        <begin position="554"/>
        <end position="566"/>
    </location>
</feature>
<accession>A0A060SHL8</accession>
<evidence type="ECO:0000313" key="2">
    <source>
        <dbReference type="EMBL" id="CDO74007.1"/>
    </source>
</evidence>
<dbReference type="HOGENOM" id="CLU_319612_0_0_1"/>
<feature type="compositionally biased region" description="Polar residues" evidence="1">
    <location>
        <begin position="287"/>
        <end position="301"/>
    </location>
</feature>
<dbReference type="OrthoDB" id="27934at2759"/>
<feature type="region of interest" description="Disordered" evidence="1">
    <location>
        <begin position="54"/>
        <end position="80"/>
    </location>
</feature>
<keyword evidence="3" id="KW-1185">Reference proteome</keyword>
<feature type="region of interest" description="Disordered" evidence="1">
    <location>
        <begin position="427"/>
        <end position="451"/>
    </location>
</feature>
<name>A0A060SHL8_PYCCI</name>
<comment type="caution">
    <text evidence="2">The sequence shown here is derived from an EMBL/GenBank/DDBJ whole genome shotgun (WGS) entry which is preliminary data.</text>
</comment>
<dbReference type="AlphaFoldDB" id="A0A060SHL8"/>